<evidence type="ECO:0000313" key="6">
    <source>
        <dbReference type="Proteomes" id="UP000243180"/>
    </source>
</evidence>
<gene>
    <name evidence="5" type="ORF">SCL_0090</name>
</gene>
<protein>
    <submittedName>
        <fullName evidence="5">MarR family transcriptional regulator</fullName>
    </submittedName>
</protein>
<evidence type="ECO:0000313" key="5">
    <source>
        <dbReference type="EMBL" id="BAV32414.1"/>
    </source>
</evidence>
<dbReference type="Gene3D" id="1.10.10.10">
    <property type="entry name" value="Winged helix-like DNA-binding domain superfamily/Winged helix DNA-binding domain"/>
    <property type="match status" value="1"/>
</dbReference>
<dbReference type="AlphaFoldDB" id="A0A1B4XC62"/>
<name>A0A1B4XC62_9GAMM</name>
<dbReference type="Proteomes" id="UP000243180">
    <property type="component" value="Chromosome"/>
</dbReference>
<dbReference type="KEGG" id="slim:SCL_0090"/>
<evidence type="ECO:0000256" key="2">
    <source>
        <dbReference type="ARBA" id="ARBA00023125"/>
    </source>
</evidence>
<keyword evidence="6" id="KW-1185">Reference proteome</keyword>
<evidence type="ECO:0000256" key="3">
    <source>
        <dbReference type="ARBA" id="ARBA00023163"/>
    </source>
</evidence>
<keyword evidence="3" id="KW-0804">Transcription</keyword>
<dbReference type="PANTHER" id="PTHR42756">
    <property type="entry name" value="TRANSCRIPTIONAL REGULATOR, MARR"/>
    <property type="match status" value="1"/>
</dbReference>
<dbReference type="InParanoid" id="A0A1B4XC62"/>
<dbReference type="InterPro" id="IPR036388">
    <property type="entry name" value="WH-like_DNA-bd_sf"/>
</dbReference>
<sequence>MENIDVVKLLKAAQNLERNISVSLMYSGLRVPQYRLLDALAEMGQATVTEMSEKLSVRRATASVLINELIQSGIVEVTENNSDRRSFHIRLSRMGAGKLEAARKDIAVFREKLSQKYPPEMIKMLNEFADRLT</sequence>
<dbReference type="PANTHER" id="PTHR42756:SF1">
    <property type="entry name" value="TRANSCRIPTIONAL REPRESSOR OF EMRAB OPERON"/>
    <property type="match status" value="1"/>
</dbReference>
<dbReference type="GO" id="GO:0003700">
    <property type="term" value="F:DNA-binding transcription factor activity"/>
    <property type="evidence" value="ECO:0007669"/>
    <property type="project" value="InterPro"/>
</dbReference>
<dbReference type="RefSeq" id="WP_172425856.1">
    <property type="nucleotide sequence ID" value="NZ_AP014879.1"/>
</dbReference>
<dbReference type="InterPro" id="IPR000835">
    <property type="entry name" value="HTH_MarR-typ"/>
</dbReference>
<dbReference type="SMART" id="SM00347">
    <property type="entry name" value="HTH_MARR"/>
    <property type="match status" value="1"/>
</dbReference>
<proteinExistence type="predicted"/>
<keyword evidence="2" id="KW-0238">DNA-binding</keyword>
<dbReference type="InterPro" id="IPR036390">
    <property type="entry name" value="WH_DNA-bd_sf"/>
</dbReference>
<dbReference type="EMBL" id="AP014879">
    <property type="protein sequence ID" value="BAV32414.1"/>
    <property type="molecule type" value="Genomic_DNA"/>
</dbReference>
<feature type="domain" description="HTH marR-type" evidence="4">
    <location>
        <begin position="2"/>
        <end position="133"/>
    </location>
</feature>
<organism evidence="5 6">
    <name type="scientific">Sulfuricaulis limicola</name>
    <dbReference type="NCBI Taxonomy" id="1620215"/>
    <lineage>
        <taxon>Bacteria</taxon>
        <taxon>Pseudomonadati</taxon>
        <taxon>Pseudomonadota</taxon>
        <taxon>Gammaproteobacteria</taxon>
        <taxon>Acidiferrobacterales</taxon>
        <taxon>Acidiferrobacteraceae</taxon>
        <taxon>Sulfuricaulis</taxon>
    </lineage>
</organism>
<evidence type="ECO:0000259" key="4">
    <source>
        <dbReference type="PROSITE" id="PS50995"/>
    </source>
</evidence>
<evidence type="ECO:0000256" key="1">
    <source>
        <dbReference type="ARBA" id="ARBA00023015"/>
    </source>
</evidence>
<accession>A0A1B4XC62</accession>
<keyword evidence="1" id="KW-0805">Transcription regulation</keyword>
<dbReference type="Pfam" id="PF12802">
    <property type="entry name" value="MarR_2"/>
    <property type="match status" value="1"/>
</dbReference>
<reference evidence="5 6" key="1">
    <citation type="submission" date="2015-05" db="EMBL/GenBank/DDBJ databases">
        <title>Complete genome sequence of a sulfur-oxidizing gammaproteobacterium strain HA5.</title>
        <authorList>
            <person name="Miura A."/>
            <person name="Kojima H."/>
            <person name="Fukui M."/>
        </authorList>
    </citation>
    <scope>NUCLEOTIDE SEQUENCE [LARGE SCALE GENOMIC DNA]</scope>
    <source>
        <strain evidence="5 6">HA5</strain>
    </source>
</reference>
<dbReference type="PROSITE" id="PS50995">
    <property type="entry name" value="HTH_MARR_2"/>
    <property type="match status" value="1"/>
</dbReference>
<dbReference type="SUPFAM" id="SSF46785">
    <property type="entry name" value="Winged helix' DNA-binding domain"/>
    <property type="match status" value="1"/>
</dbReference>
<dbReference type="GO" id="GO:0003677">
    <property type="term" value="F:DNA binding"/>
    <property type="evidence" value="ECO:0007669"/>
    <property type="project" value="UniProtKB-KW"/>
</dbReference>